<dbReference type="AlphaFoldDB" id="A0A9N8J2Y6"/>
<reference evidence="1 2" key="1">
    <citation type="submission" date="2020-06" db="EMBL/GenBank/DDBJ databases">
        <authorList>
            <person name="Criscuolo A."/>
        </authorList>
    </citation>
    <scope>NUCLEOTIDE SEQUENCE [LARGE SCALE GENOMIC DNA]</scope>
    <source>
        <strain evidence="1">PXU-55</strain>
    </source>
</reference>
<name>A0A9N8J2Y6_9FLAO</name>
<evidence type="ECO:0000313" key="2">
    <source>
        <dbReference type="Proteomes" id="UP000533639"/>
    </source>
</evidence>
<dbReference type="EMBL" id="CAIJDE010000047">
    <property type="protein sequence ID" value="CAC9975350.1"/>
    <property type="molecule type" value="Genomic_DNA"/>
</dbReference>
<protein>
    <submittedName>
        <fullName evidence="1">Uncharacterized protein</fullName>
    </submittedName>
</protein>
<accession>A0A9N8J2Y6</accession>
<proteinExistence type="predicted"/>
<organism evidence="1 2">
    <name type="scientific">Flavobacterium panici</name>
    <dbReference type="NCBI Taxonomy" id="2654843"/>
    <lineage>
        <taxon>Bacteria</taxon>
        <taxon>Pseudomonadati</taxon>
        <taxon>Bacteroidota</taxon>
        <taxon>Flavobacteriia</taxon>
        <taxon>Flavobacteriales</taxon>
        <taxon>Flavobacteriaceae</taxon>
        <taxon>Flavobacterium</taxon>
    </lineage>
</organism>
<keyword evidence="2" id="KW-1185">Reference proteome</keyword>
<evidence type="ECO:0000313" key="1">
    <source>
        <dbReference type="EMBL" id="CAC9975350.1"/>
    </source>
</evidence>
<comment type="caution">
    <text evidence="1">The sequence shown here is derived from an EMBL/GenBank/DDBJ whole genome shotgun (WGS) entry which is preliminary data.</text>
</comment>
<sequence>MSFDFAQGDITITIVRLSEVEALRTVCPCEERSNLTIMSNVPIASAVASFLAMTGTHKKRFNFIKVKPFLNIIFSF</sequence>
<dbReference type="Proteomes" id="UP000533639">
    <property type="component" value="Unassembled WGS sequence"/>
</dbReference>
<gene>
    <name evidence="1" type="ORF">FLAPXU55_03063</name>
</gene>